<dbReference type="PANTHER" id="PTHR35333">
    <property type="entry name" value="BETA-LACTAMASE"/>
    <property type="match status" value="1"/>
</dbReference>
<feature type="transmembrane region" description="Helical" evidence="1">
    <location>
        <begin position="12"/>
        <end position="30"/>
    </location>
</feature>
<gene>
    <name evidence="3" type="ORF">ADM99_07250</name>
</gene>
<dbReference type="EMBL" id="LGCK01000007">
    <property type="protein sequence ID" value="KPL72846.1"/>
    <property type="molecule type" value="Genomic_DNA"/>
</dbReference>
<dbReference type="InterPro" id="IPR012338">
    <property type="entry name" value="Beta-lactam/transpept-like"/>
</dbReference>
<sequence>MNIKKSLTYLRWIALAFIFIAVLITVYNLIGYSRIRGNFPPGMQIAGVPVGGLDRQHAAERLVQAYGVPVELHYNDAIIQVKPAVLGFELDLENMLSAADLQRVNQPFWNGFWEYLWNQQPSTANIPLSSQMAEDRLRGYLKDEIAARFDSPPSAAVPVAGSTNFSGGSSGMTLDVDRAVVLISDALKSPVNRVVNLSLKKVAPPRPSFQNLQILIQQIISQSFDGLAEIYLHDLQTNQELHFAVNKNEVIKPDVAFTAASTMKIPIMVSVFKRSKEPLQPSVSDQITLMIDRSDNPPADKLMSDVLDANMGPLVVSQDMASLGLPNTFLGGYFYQGAPLLKKFTTPANSRTDFNTNPDQYNQTTPMEMGLLLSDIYECASTGGGTFAAVFQGEISQNECRQMVNYLAKNKIGVLLEAGLPEGTQFAHKHGWVTDTTDGVIHTMQDAGIVYSPGGNYVLTVYLYHPVQVVFDPVNIMYAQISRAVYNYFNLPTQ</sequence>
<dbReference type="STRING" id="229920.ADM99_07250"/>
<evidence type="ECO:0000313" key="4">
    <source>
        <dbReference type="Proteomes" id="UP000050430"/>
    </source>
</evidence>
<dbReference type="GO" id="GO:0046677">
    <property type="term" value="P:response to antibiotic"/>
    <property type="evidence" value="ECO:0007669"/>
    <property type="project" value="InterPro"/>
</dbReference>
<protein>
    <recommendedName>
        <fullName evidence="2">Beta-lactamase class A catalytic domain-containing protein</fullName>
    </recommendedName>
</protein>
<dbReference type="PANTHER" id="PTHR35333:SF3">
    <property type="entry name" value="BETA-LACTAMASE-TYPE TRANSPEPTIDASE FOLD CONTAINING PROTEIN"/>
    <property type="match status" value="1"/>
</dbReference>
<evidence type="ECO:0000313" key="3">
    <source>
        <dbReference type="EMBL" id="KPL72846.1"/>
    </source>
</evidence>
<dbReference type="OrthoDB" id="138826at2"/>
<dbReference type="GO" id="GO:0030655">
    <property type="term" value="P:beta-lactam antibiotic catabolic process"/>
    <property type="evidence" value="ECO:0007669"/>
    <property type="project" value="InterPro"/>
</dbReference>
<dbReference type="Proteomes" id="UP000050430">
    <property type="component" value="Unassembled WGS sequence"/>
</dbReference>
<keyword evidence="4" id="KW-1185">Reference proteome</keyword>
<dbReference type="SUPFAM" id="SSF56601">
    <property type="entry name" value="beta-lactamase/transpeptidase-like"/>
    <property type="match status" value="1"/>
</dbReference>
<dbReference type="GO" id="GO:0008800">
    <property type="term" value="F:beta-lactamase activity"/>
    <property type="evidence" value="ECO:0007669"/>
    <property type="project" value="InterPro"/>
</dbReference>
<accession>A0A0P6WUM9</accession>
<dbReference type="Gene3D" id="3.40.710.10">
    <property type="entry name" value="DD-peptidase/beta-lactamase superfamily"/>
    <property type="match status" value="1"/>
</dbReference>
<feature type="domain" description="Beta-lactamase class A catalytic" evidence="2">
    <location>
        <begin position="278"/>
        <end position="462"/>
    </location>
</feature>
<comment type="caution">
    <text evidence="3">The sequence shown here is derived from an EMBL/GenBank/DDBJ whole genome shotgun (WGS) entry which is preliminary data.</text>
</comment>
<name>A0A0P6WUM9_9CHLR</name>
<evidence type="ECO:0000259" key="2">
    <source>
        <dbReference type="Pfam" id="PF13354"/>
    </source>
</evidence>
<dbReference type="Pfam" id="PF13354">
    <property type="entry name" value="Beta-lactamase2"/>
    <property type="match status" value="1"/>
</dbReference>
<dbReference type="RefSeq" id="WP_062421041.1">
    <property type="nucleotide sequence ID" value="NZ_BBYA01000008.1"/>
</dbReference>
<dbReference type="AlphaFoldDB" id="A0A0P6WUM9"/>
<evidence type="ECO:0000256" key="1">
    <source>
        <dbReference type="SAM" id="Phobius"/>
    </source>
</evidence>
<dbReference type="InterPro" id="IPR000871">
    <property type="entry name" value="Beta-lactam_class-A"/>
</dbReference>
<organism evidence="3 4">
    <name type="scientific">Leptolinea tardivitalis</name>
    <dbReference type="NCBI Taxonomy" id="229920"/>
    <lineage>
        <taxon>Bacteria</taxon>
        <taxon>Bacillati</taxon>
        <taxon>Chloroflexota</taxon>
        <taxon>Anaerolineae</taxon>
        <taxon>Anaerolineales</taxon>
        <taxon>Anaerolineaceae</taxon>
        <taxon>Leptolinea</taxon>
    </lineage>
</organism>
<keyword evidence="1" id="KW-0472">Membrane</keyword>
<keyword evidence="1" id="KW-1133">Transmembrane helix</keyword>
<dbReference type="InterPro" id="IPR045155">
    <property type="entry name" value="Beta-lactam_cat"/>
</dbReference>
<reference evidence="3 4" key="1">
    <citation type="submission" date="2015-07" db="EMBL/GenBank/DDBJ databases">
        <title>Genome sequence of Leptolinea tardivitalis DSM 16556.</title>
        <authorList>
            <person name="Hemp J."/>
            <person name="Ward L.M."/>
            <person name="Pace L.A."/>
            <person name="Fischer W.W."/>
        </authorList>
    </citation>
    <scope>NUCLEOTIDE SEQUENCE [LARGE SCALE GENOMIC DNA]</scope>
    <source>
        <strain evidence="3 4">YMTK-2</strain>
    </source>
</reference>
<keyword evidence="1" id="KW-0812">Transmembrane</keyword>
<proteinExistence type="predicted"/>